<keyword evidence="11" id="KW-1015">Disulfide bond</keyword>
<evidence type="ECO:0000256" key="7">
    <source>
        <dbReference type="ARBA" id="ARBA00022729"/>
    </source>
</evidence>
<dbReference type="EC" id="3.2.1.39" evidence="4"/>
<dbReference type="OrthoDB" id="941679at2759"/>
<dbReference type="Pfam" id="PF07983">
    <property type="entry name" value="X8"/>
    <property type="match status" value="1"/>
</dbReference>
<name>D8R4E1_SELML</name>
<dbReference type="Pfam" id="PF00332">
    <property type="entry name" value="Glyco_hydro_17"/>
    <property type="match status" value="1"/>
</dbReference>
<evidence type="ECO:0000256" key="15">
    <source>
        <dbReference type="SAM" id="MobiDB-lite"/>
    </source>
</evidence>
<feature type="domain" description="X8" evidence="16">
    <location>
        <begin position="361"/>
        <end position="445"/>
    </location>
</feature>
<sequence>MGINYGTLSNEILRPPEAVGLIKDLGFDRAKIFSADSSIIRAFANSGVKLSVMVANQQIPEIASSQSSADAWVKKNVAAYYPKTAIDSVLVGNEILSDSSIRESTWPKLVPAMEKIQSALEKFELAGSIKVSTPLASDALGNSYPPSAGSFKSDIAESIIQPLLEFLSRTNSFYCGNVYPYFAWAGNPGEIPLDYALFGSQQEVVRDGSLSYTNLFDAMVDATISAIEKLGFGSLDFAVCETGWPSKGDGSQPGATVSNAARYNNRLIAKTLRAQGTPKKRGYFPTYIFALFNENLKNGAVTERNFGVTYPNGELVYALDIAGGERDTHDDTGSSGGGNGTESPPGGENGGDGNGSTGRKEWCVANSDASQAPLQAALDYACSSGGDCTAIQPNQPCFFPETMVSRASYAFSSYYSKMKSSGGTCDFNQAAHVTQTDPSYGSCVYPSPA</sequence>
<evidence type="ECO:0000256" key="9">
    <source>
        <dbReference type="ARBA" id="ARBA00022821"/>
    </source>
</evidence>
<dbReference type="EMBL" id="GL377571">
    <property type="protein sequence ID" value="EFJ33093.1"/>
    <property type="molecule type" value="Genomic_DNA"/>
</dbReference>
<evidence type="ECO:0000256" key="14">
    <source>
        <dbReference type="RuleBase" id="RU004335"/>
    </source>
</evidence>
<comment type="similarity">
    <text evidence="3 14">Belongs to the glycosyl hydrolase 17 family.</text>
</comment>
<dbReference type="InterPro" id="IPR017853">
    <property type="entry name" value="GH"/>
</dbReference>
<evidence type="ECO:0000313" key="18">
    <source>
        <dbReference type="Proteomes" id="UP000001514"/>
    </source>
</evidence>
<dbReference type="OMA" id="YAMENLT"/>
<dbReference type="GO" id="GO:0005975">
    <property type="term" value="P:carbohydrate metabolic process"/>
    <property type="evidence" value="ECO:0007669"/>
    <property type="project" value="InterPro"/>
</dbReference>
<evidence type="ECO:0000256" key="1">
    <source>
        <dbReference type="ARBA" id="ARBA00000382"/>
    </source>
</evidence>
<dbReference type="GO" id="GO:0098552">
    <property type="term" value="C:side of membrane"/>
    <property type="evidence" value="ECO:0007669"/>
    <property type="project" value="UniProtKB-KW"/>
</dbReference>
<comment type="catalytic activity">
    <reaction evidence="1">
        <text>Hydrolysis of (1-&gt;3)-beta-D-glucosidic linkages in (1-&gt;3)-beta-D-glucans.</text>
        <dbReference type="EC" id="3.2.1.39"/>
    </reaction>
</comment>
<dbReference type="HOGENOM" id="CLU_024953_3_4_1"/>
<comment type="subcellular location">
    <subcellularLocation>
        <location evidence="2">Cell membrane</location>
        <topology evidence="2">Lipid-anchor</topology>
        <topology evidence="2">GPI-anchor</topology>
    </subcellularLocation>
</comment>
<dbReference type="FunFam" id="3.20.20.80:FF:000002">
    <property type="entry name" value="Glucan endo-1,3-beta-glucosidase 3"/>
    <property type="match status" value="1"/>
</dbReference>
<feature type="compositionally biased region" description="Gly residues" evidence="15">
    <location>
        <begin position="347"/>
        <end position="356"/>
    </location>
</feature>
<keyword evidence="6" id="KW-0336">GPI-anchor</keyword>
<keyword evidence="18" id="KW-1185">Reference proteome</keyword>
<feature type="region of interest" description="Disordered" evidence="15">
    <location>
        <begin position="326"/>
        <end position="361"/>
    </location>
</feature>
<evidence type="ECO:0000256" key="8">
    <source>
        <dbReference type="ARBA" id="ARBA00022801"/>
    </source>
</evidence>
<evidence type="ECO:0000256" key="11">
    <source>
        <dbReference type="ARBA" id="ARBA00023157"/>
    </source>
</evidence>
<dbReference type="InterPro" id="IPR012946">
    <property type="entry name" value="X8"/>
</dbReference>
<dbReference type="GO" id="GO:0009506">
    <property type="term" value="C:plasmodesma"/>
    <property type="evidence" value="ECO:0007669"/>
    <property type="project" value="UniProtKB-ARBA"/>
</dbReference>
<protein>
    <recommendedName>
        <fullName evidence="4">glucan endo-1,3-beta-D-glucosidase</fullName>
        <ecNumber evidence="4">3.2.1.39</ecNumber>
    </recommendedName>
</protein>
<keyword evidence="5" id="KW-1003">Cell membrane</keyword>
<dbReference type="Gene3D" id="3.20.20.80">
    <property type="entry name" value="Glycosidases"/>
    <property type="match status" value="1"/>
</dbReference>
<dbReference type="SMART" id="SM00768">
    <property type="entry name" value="X8"/>
    <property type="match status" value="1"/>
</dbReference>
<dbReference type="Gene3D" id="1.20.58.1040">
    <property type="match status" value="1"/>
</dbReference>
<dbReference type="GO" id="GO:0006952">
    <property type="term" value="P:defense response"/>
    <property type="evidence" value="ECO:0007669"/>
    <property type="project" value="UniProtKB-KW"/>
</dbReference>
<keyword evidence="8" id="KW-0378">Hydrolase</keyword>
<keyword evidence="9" id="KW-0611">Plant defense</keyword>
<keyword evidence="7" id="KW-0732">Signal</keyword>
<dbReference type="InParanoid" id="D8R4E1"/>
<dbReference type="KEGG" id="smo:SELMODRAFT_85067"/>
<keyword evidence="12" id="KW-0325">Glycoprotein</keyword>
<keyword evidence="13" id="KW-0326">Glycosidase</keyword>
<dbReference type="InterPro" id="IPR000490">
    <property type="entry name" value="Glyco_hydro_17"/>
</dbReference>
<evidence type="ECO:0000256" key="2">
    <source>
        <dbReference type="ARBA" id="ARBA00004609"/>
    </source>
</evidence>
<evidence type="ECO:0000256" key="6">
    <source>
        <dbReference type="ARBA" id="ARBA00022622"/>
    </source>
</evidence>
<gene>
    <name evidence="17" type="ORF">SELMODRAFT_85067</name>
</gene>
<proteinExistence type="inferred from homology"/>
<organism evidence="18">
    <name type="scientific">Selaginella moellendorffii</name>
    <name type="common">Spikemoss</name>
    <dbReference type="NCBI Taxonomy" id="88036"/>
    <lineage>
        <taxon>Eukaryota</taxon>
        <taxon>Viridiplantae</taxon>
        <taxon>Streptophyta</taxon>
        <taxon>Embryophyta</taxon>
        <taxon>Tracheophyta</taxon>
        <taxon>Lycopodiopsida</taxon>
        <taxon>Selaginellales</taxon>
        <taxon>Selaginellaceae</taxon>
        <taxon>Selaginella</taxon>
    </lineage>
</organism>
<keyword evidence="10" id="KW-0472">Membrane</keyword>
<evidence type="ECO:0000259" key="16">
    <source>
        <dbReference type="SMART" id="SM00768"/>
    </source>
</evidence>
<dbReference type="FunFam" id="1.20.58.1040:FF:000001">
    <property type="entry name" value="Glucan endo-1,3-beta-glucosidase 4"/>
    <property type="match status" value="1"/>
</dbReference>
<accession>D8R4E1</accession>
<evidence type="ECO:0000256" key="5">
    <source>
        <dbReference type="ARBA" id="ARBA00022475"/>
    </source>
</evidence>
<dbReference type="PANTHER" id="PTHR32227">
    <property type="entry name" value="GLUCAN ENDO-1,3-BETA-GLUCOSIDASE BG1-RELATED-RELATED"/>
    <property type="match status" value="1"/>
</dbReference>
<evidence type="ECO:0000256" key="3">
    <source>
        <dbReference type="ARBA" id="ARBA00008773"/>
    </source>
</evidence>
<evidence type="ECO:0000313" key="17">
    <source>
        <dbReference type="EMBL" id="EFJ33093.1"/>
    </source>
</evidence>
<dbReference type="Gramene" id="EFJ33093">
    <property type="protein sequence ID" value="EFJ33093"/>
    <property type="gene ID" value="SELMODRAFT_85067"/>
</dbReference>
<evidence type="ECO:0000256" key="12">
    <source>
        <dbReference type="ARBA" id="ARBA00023180"/>
    </source>
</evidence>
<dbReference type="InterPro" id="IPR044965">
    <property type="entry name" value="Glyco_hydro_17_plant"/>
</dbReference>
<reference evidence="17 18" key="1">
    <citation type="journal article" date="2011" name="Science">
        <title>The Selaginella genome identifies genetic changes associated with the evolution of vascular plants.</title>
        <authorList>
            <person name="Banks J.A."/>
            <person name="Nishiyama T."/>
            <person name="Hasebe M."/>
            <person name="Bowman J.L."/>
            <person name="Gribskov M."/>
            <person name="dePamphilis C."/>
            <person name="Albert V.A."/>
            <person name="Aono N."/>
            <person name="Aoyama T."/>
            <person name="Ambrose B.A."/>
            <person name="Ashton N.W."/>
            <person name="Axtell M.J."/>
            <person name="Barker E."/>
            <person name="Barker M.S."/>
            <person name="Bennetzen J.L."/>
            <person name="Bonawitz N.D."/>
            <person name="Chapple C."/>
            <person name="Cheng C."/>
            <person name="Correa L.G."/>
            <person name="Dacre M."/>
            <person name="DeBarry J."/>
            <person name="Dreyer I."/>
            <person name="Elias M."/>
            <person name="Engstrom E.M."/>
            <person name="Estelle M."/>
            <person name="Feng L."/>
            <person name="Finet C."/>
            <person name="Floyd S.K."/>
            <person name="Frommer W.B."/>
            <person name="Fujita T."/>
            <person name="Gramzow L."/>
            <person name="Gutensohn M."/>
            <person name="Harholt J."/>
            <person name="Hattori M."/>
            <person name="Heyl A."/>
            <person name="Hirai T."/>
            <person name="Hiwatashi Y."/>
            <person name="Ishikawa M."/>
            <person name="Iwata M."/>
            <person name="Karol K.G."/>
            <person name="Koehler B."/>
            <person name="Kolukisaoglu U."/>
            <person name="Kubo M."/>
            <person name="Kurata T."/>
            <person name="Lalonde S."/>
            <person name="Li K."/>
            <person name="Li Y."/>
            <person name="Litt A."/>
            <person name="Lyons E."/>
            <person name="Manning G."/>
            <person name="Maruyama T."/>
            <person name="Michael T.P."/>
            <person name="Mikami K."/>
            <person name="Miyazaki S."/>
            <person name="Morinaga S."/>
            <person name="Murata T."/>
            <person name="Mueller-Roeber B."/>
            <person name="Nelson D.R."/>
            <person name="Obara M."/>
            <person name="Oguri Y."/>
            <person name="Olmstead R.G."/>
            <person name="Onodera N."/>
            <person name="Petersen B.L."/>
            <person name="Pils B."/>
            <person name="Prigge M."/>
            <person name="Rensing S.A."/>
            <person name="Riano-Pachon D.M."/>
            <person name="Roberts A.W."/>
            <person name="Sato Y."/>
            <person name="Scheller H.V."/>
            <person name="Schulz B."/>
            <person name="Schulz C."/>
            <person name="Shakirov E.V."/>
            <person name="Shibagaki N."/>
            <person name="Shinohara N."/>
            <person name="Shippen D.E."/>
            <person name="Soerensen I."/>
            <person name="Sotooka R."/>
            <person name="Sugimoto N."/>
            <person name="Sugita M."/>
            <person name="Sumikawa N."/>
            <person name="Tanurdzic M."/>
            <person name="Theissen G."/>
            <person name="Ulvskov P."/>
            <person name="Wakazuki S."/>
            <person name="Weng J.K."/>
            <person name="Willats W.W."/>
            <person name="Wipf D."/>
            <person name="Wolf P.G."/>
            <person name="Yang L."/>
            <person name="Zimmer A.D."/>
            <person name="Zhu Q."/>
            <person name="Mitros T."/>
            <person name="Hellsten U."/>
            <person name="Loque D."/>
            <person name="Otillar R."/>
            <person name="Salamov A."/>
            <person name="Schmutz J."/>
            <person name="Shapiro H."/>
            <person name="Lindquist E."/>
            <person name="Lucas S."/>
            <person name="Rokhsar D."/>
            <person name="Grigoriev I.V."/>
        </authorList>
    </citation>
    <scope>NUCLEOTIDE SEQUENCE [LARGE SCALE GENOMIC DNA]</scope>
</reference>
<dbReference type="AlphaFoldDB" id="D8R4E1"/>
<dbReference type="Proteomes" id="UP000001514">
    <property type="component" value="Unassembled WGS sequence"/>
</dbReference>
<keyword evidence="6" id="KW-0449">Lipoprotein</keyword>
<dbReference type="GO" id="GO:0042973">
    <property type="term" value="F:glucan endo-1,3-beta-D-glucosidase activity"/>
    <property type="evidence" value="ECO:0007669"/>
    <property type="project" value="UniProtKB-EC"/>
</dbReference>
<dbReference type="SUPFAM" id="SSF51445">
    <property type="entry name" value="(Trans)glycosidases"/>
    <property type="match status" value="1"/>
</dbReference>
<evidence type="ECO:0000256" key="4">
    <source>
        <dbReference type="ARBA" id="ARBA00012780"/>
    </source>
</evidence>
<evidence type="ECO:0000256" key="13">
    <source>
        <dbReference type="ARBA" id="ARBA00023295"/>
    </source>
</evidence>
<evidence type="ECO:0000256" key="10">
    <source>
        <dbReference type="ARBA" id="ARBA00023136"/>
    </source>
</evidence>
<dbReference type="GO" id="GO:0005886">
    <property type="term" value="C:plasma membrane"/>
    <property type="evidence" value="ECO:0007669"/>
    <property type="project" value="UniProtKB-SubCell"/>
</dbReference>